<dbReference type="SUPFAM" id="SSF52777">
    <property type="entry name" value="CoA-dependent acyltransferases"/>
    <property type="match status" value="1"/>
</dbReference>
<evidence type="ECO:0000313" key="12">
    <source>
        <dbReference type="Proteomes" id="UP001146351"/>
    </source>
</evidence>
<dbReference type="AlphaFoldDB" id="A0A9W9IYJ3"/>
<keyword evidence="12" id="KW-1185">Reference proteome</keyword>
<dbReference type="Gene3D" id="3.30.559.10">
    <property type="entry name" value="Chloramphenicol acetyltransferase-like domain"/>
    <property type="match status" value="1"/>
</dbReference>
<accession>A0A9W9IYJ3</accession>
<evidence type="ECO:0000313" key="11">
    <source>
        <dbReference type="EMBL" id="KAJ5184216.1"/>
    </source>
</evidence>
<reference evidence="11" key="1">
    <citation type="submission" date="2022-11" db="EMBL/GenBank/DDBJ databases">
        <authorList>
            <person name="Petersen C."/>
        </authorList>
    </citation>
    <scope>NUCLEOTIDE SEQUENCE</scope>
    <source>
        <strain evidence="11">IBT 21917</strain>
    </source>
</reference>
<keyword evidence="6" id="KW-0808">Transferase</keyword>
<dbReference type="PANTHER" id="PTHR43416:SF5">
    <property type="entry name" value="DIHYDROLIPOYLLYSINE-RESIDUE SUCCINYLTRANSFERASE COMPONENT OF 2-OXOGLUTARATE DEHYDROGENASE COMPLEX, MITOCHONDRIAL"/>
    <property type="match status" value="1"/>
</dbReference>
<gene>
    <name evidence="11" type="ORF">N7492_001832</name>
</gene>
<evidence type="ECO:0000256" key="6">
    <source>
        <dbReference type="ARBA" id="ARBA00022679"/>
    </source>
</evidence>
<dbReference type="InterPro" id="IPR050537">
    <property type="entry name" value="2-oxoacid_dehydrogenase"/>
</dbReference>
<evidence type="ECO:0000256" key="5">
    <source>
        <dbReference type="ARBA" id="ARBA00022532"/>
    </source>
</evidence>
<proteinExistence type="inferred from homology"/>
<dbReference type="EMBL" id="JAPQKO010000001">
    <property type="protein sequence ID" value="KAJ5184216.1"/>
    <property type="molecule type" value="Genomic_DNA"/>
</dbReference>
<evidence type="ECO:0000256" key="4">
    <source>
        <dbReference type="ARBA" id="ARBA00012945"/>
    </source>
</evidence>
<keyword evidence="7" id="KW-0450">Lipoyl</keyword>
<protein>
    <recommendedName>
        <fullName evidence="4">dihydrolipoyllysine-residue succinyltransferase</fullName>
        <ecNumber evidence="4">2.3.1.61</ecNumber>
    </recommendedName>
    <alternativeName>
        <fullName evidence="9">2-oxoglutarate dehydrogenase complex component E2</fullName>
    </alternativeName>
</protein>
<dbReference type="GO" id="GO:0006099">
    <property type="term" value="P:tricarboxylic acid cycle"/>
    <property type="evidence" value="ECO:0007669"/>
    <property type="project" value="UniProtKB-KW"/>
</dbReference>
<dbReference type="InterPro" id="IPR023213">
    <property type="entry name" value="CAT-like_dom_sf"/>
</dbReference>
<comment type="pathway">
    <text evidence="2">Amino-acid degradation; L-lysine degradation via saccharopine pathway; glutaryl-CoA from L-lysine: step 6/6.</text>
</comment>
<dbReference type="Proteomes" id="UP001146351">
    <property type="component" value="Unassembled WGS sequence"/>
</dbReference>
<feature type="domain" description="2-oxoacid dehydrogenase acyltransferase catalytic" evidence="10">
    <location>
        <begin position="10"/>
        <end position="147"/>
    </location>
</feature>
<comment type="similarity">
    <text evidence="3">Belongs to the 2-oxoacid dehydrogenase family.</text>
</comment>
<dbReference type="EC" id="2.3.1.61" evidence="4"/>
<comment type="caution">
    <text evidence="11">The sequence shown here is derived from an EMBL/GenBank/DDBJ whole genome shotgun (WGS) entry which is preliminary data.</text>
</comment>
<evidence type="ECO:0000256" key="1">
    <source>
        <dbReference type="ARBA" id="ARBA00001938"/>
    </source>
</evidence>
<dbReference type="GO" id="GO:0004149">
    <property type="term" value="F:dihydrolipoyllysine-residue succinyltransferase activity"/>
    <property type="evidence" value="ECO:0007669"/>
    <property type="project" value="UniProtKB-EC"/>
</dbReference>
<dbReference type="OrthoDB" id="5391403at2759"/>
<evidence type="ECO:0000256" key="3">
    <source>
        <dbReference type="ARBA" id="ARBA00007317"/>
    </source>
</evidence>
<dbReference type="Pfam" id="PF00198">
    <property type="entry name" value="2-oxoacid_dh"/>
    <property type="match status" value="2"/>
</dbReference>
<organism evidence="11 12">
    <name type="scientific">Penicillium capsulatum</name>
    <dbReference type="NCBI Taxonomy" id="69766"/>
    <lineage>
        <taxon>Eukaryota</taxon>
        <taxon>Fungi</taxon>
        <taxon>Dikarya</taxon>
        <taxon>Ascomycota</taxon>
        <taxon>Pezizomycotina</taxon>
        <taxon>Eurotiomycetes</taxon>
        <taxon>Eurotiomycetidae</taxon>
        <taxon>Eurotiales</taxon>
        <taxon>Aspergillaceae</taxon>
        <taxon>Penicillium</taxon>
    </lineage>
</organism>
<reference evidence="11" key="2">
    <citation type="journal article" date="2023" name="IMA Fungus">
        <title>Comparative genomic study of the Penicillium genus elucidates a diverse pangenome and 15 lateral gene transfer events.</title>
        <authorList>
            <person name="Petersen C."/>
            <person name="Sorensen T."/>
            <person name="Nielsen M.R."/>
            <person name="Sondergaard T.E."/>
            <person name="Sorensen J.L."/>
            <person name="Fitzpatrick D.A."/>
            <person name="Frisvad J.C."/>
            <person name="Nielsen K.L."/>
        </authorList>
    </citation>
    <scope>NUCLEOTIDE SEQUENCE</scope>
    <source>
        <strain evidence="11">IBT 21917</strain>
    </source>
</reference>
<dbReference type="GO" id="GO:0005739">
    <property type="term" value="C:mitochondrion"/>
    <property type="evidence" value="ECO:0007669"/>
    <property type="project" value="TreeGrafter"/>
</dbReference>
<name>A0A9W9IYJ3_9EURO</name>
<evidence type="ECO:0000259" key="10">
    <source>
        <dbReference type="Pfam" id="PF00198"/>
    </source>
</evidence>
<sequence>MRDPTRGTEASQQTAAFLTTVNEVDMSGALSFRKKHRGTILERHGVQLGTMGVMARASVLALKDIPAMNASIENGDTVVYRDYVDLSVAASIPKGPVTPALRNRESMSIVEIEKDIADLARDGKLTMDDLTGGSFTISNSGVWGSLFWHADHQYASDGCVGDMMYIAFTSDRRIIDGREAVAFLTPVKKSLEQPEAMLPE</sequence>
<dbReference type="PANTHER" id="PTHR43416">
    <property type="entry name" value="DIHYDROLIPOYLLYSINE-RESIDUE SUCCINYLTRANSFERASE COMPONENT OF 2-OXOGLUTARATE DEHYDROGENASE COMPLEX, MITOCHONDRIAL-RELATED"/>
    <property type="match status" value="1"/>
</dbReference>
<evidence type="ECO:0000256" key="2">
    <source>
        <dbReference type="ARBA" id="ARBA00005145"/>
    </source>
</evidence>
<evidence type="ECO:0000256" key="9">
    <source>
        <dbReference type="ARBA" id="ARBA00032406"/>
    </source>
</evidence>
<keyword evidence="8" id="KW-0012">Acyltransferase</keyword>
<evidence type="ECO:0000256" key="7">
    <source>
        <dbReference type="ARBA" id="ARBA00022823"/>
    </source>
</evidence>
<evidence type="ECO:0000256" key="8">
    <source>
        <dbReference type="ARBA" id="ARBA00023315"/>
    </source>
</evidence>
<dbReference type="InterPro" id="IPR001078">
    <property type="entry name" value="2-oxoacid_DH_actylTfrase"/>
</dbReference>
<comment type="cofactor">
    <cofactor evidence="1">
        <name>(R)-lipoate</name>
        <dbReference type="ChEBI" id="CHEBI:83088"/>
    </cofactor>
</comment>
<keyword evidence="5" id="KW-0816">Tricarboxylic acid cycle</keyword>
<feature type="domain" description="2-oxoacid dehydrogenase acyltransferase catalytic" evidence="10">
    <location>
        <begin position="160"/>
        <end position="198"/>
    </location>
</feature>